<dbReference type="InterPro" id="IPR052552">
    <property type="entry name" value="YeaO-like"/>
</dbReference>
<dbReference type="OrthoDB" id="9790745at2"/>
<dbReference type="Pfam" id="PF22752">
    <property type="entry name" value="DUF488-N3i"/>
    <property type="match status" value="1"/>
</dbReference>
<organism evidence="1 2">
    <name type="scientific">Litorilinea aerophila</name>
    <dbReference type="NCBI Taxonomy" id="1204385"/>
    <lineage>
        <taxon>Bacteria</taxon>
        <taxon>Bacillati</taxon>
        <taxon>Chloroflexota</taxon>
        <taxon>Caldilineae</taxon>
        <taxon>Caldilineales</taxon>
        <taxon>Caldilineaceae</taxon>
        <taxon>Litorilinea</taxon>
    </lineage>
</organism>
<dbReference type="RefSeq" id="WP_141611325.1">
    <property type="nucleotide sequence ID" value="NZ_VIGC02000024.1"/>
</dbReference>
<evidence type="ECO:0000313" key="1">
    <source>
        <dbReference type="EMBL" id="TQE94407.1"/>
    </source>
</evidence>
<comment type="caution">
    <text evidence="1">The sequence shown here is derived from an EMBL/GenBank/DDBJ whole genome shotgun (WGS) entry which is preliminary data.</text>
</comment>
<proteinExistence type="predicted"/>
<dbReference type="Proteomes" id="UP000317371">
    <property type="component" value="Unassembled WGS sequence"/>
</dbReference>
<dbReference type="EMBL" id="VIGC01000024">
    <property type="protein sequence ID" value="TQE94407.1"/>
    <property type="molecule type" value="Genomic_DNA"/>
</dbReference>
<reference evidence="1 2" key="1">
    <citation type="submission" date="2019-06" db="EMBL/GenBank/DDBJ databases">
        <title>Genome sequence of Litorilinea aerophila BAA-2444.</title>
        <authorList>
            <person name="Maclea K.S."/>
            <person name="Maurais E.G."/>
            <person name="Iannazzi L.C."/>
        </authorList>
    </citation>
    <scope>NUCLEOTIDE SEQUENCE [LARGE SCALE GENOMIC DNA]</scope>
    <source>
        <strain evidence="1 2">ATCC BAA-2444</strain>
    </source>
</reference>
<dbReference type="PANTHER" id="PTHR36849">
    <property type="entry name" value="CYTOPLASMIC PROTEIN-RELATED"/>
    <property type="match status" value="1"/>
</dbReference>
<dbReference type="AlphaFoldDB" id="A0A540VCC5"/>
<protein>
    <submittedName>
        <fullName evidence="1">DUF488 domain-containing protein</fullName>
    </submittedName>
</protein>
<sequence>MITVKRVYEAPAADDGQRFLVDRLWPRGVKKDELRLDGWLKEVAPSDALRKWFGHDPARWEEFQQRYFAELEANPDAWQPLLTAARQGDVTLLYSARDEAHNNAVALKAFLERYLADTETAHGE</sequence>
<dbReference type="InParanoid" id="A0A540VCC5"/>
<name>A0A540VCC5_9CHLR</name>
<gene>
    <name evidence="1" type="ORF">FKZ61_16880</name>
</gene>
<dbReference type="PANTHER" id="PTHR36849:SF1">
    <property type="entry name" value="CYTOPLASMIC PROTEIN"/>
    <property type="match status" value="1"/>
</dbReference>
<evidence type="ECO:0000313" key="2">
    <source>
        <dbReference type="Proteomes" id="UP000317371"/>
    </source>
</evidence>
<accession>A0A540VCC5</accession>
<keyword evidence="2" id="KW-1185">Reference proteome</keyword>